<dbReference type="FunCoup" id="A0A7R8YVQ9">
    <property type="interactions" value="1047"/>
</dbReference>
<accession>A0A7R8YVQ9</accession>
<dbReference type="CDD" id="cd01012">
    <property type="entry name" value="YcaC_related"/>
    <property type="match status" value="1"/>
</dbReference>
<dbReference type="InterPro" id="IPR050993">
    <property type="entry name" value="Isochorismatase_domain"/>
</dbReference>
<dbReference type="SUPFAM" id="SSF52499">
    <property type="entry name" value="Isochorismatase-like hydrolases"/>
    <property type="match status" value="1"/>
</dbReference>
<protein>
    <recommendedName>
        <fullName evidence="2">Isochorismatase domain-containing protein 1</fullName>
    </recommendedName>
</protein>
<name>A0A7R8YVQ9_HERIL</name>
<comment type="similarity">
    <text evidence="1">Belongs to the isochorismatase family.</text>
</comment>
<evidence type="ECO:0000313" key="5">
    <source>
        <dbReference type="Proteomes" id="UP000594454"/>
    </source>
</evidence>
<dbReference type="InterPro" id="IPR000868">
    <property type="entry name" value="Isochorismatase-like_dom"/>
</dbReference>
<reference evidence="4 5" key="1">
    <citation type="submission" date="2020-11" db="EMBL/GenBank/DDBJ databases">
        <authorList>
            <person name="Wallbank WR R."/>
            <person name="Pardo Diaz C."/>
            <person name="Kozak K."/>
            <person name="Martin S."/>
            <person name="Jiggins C."/>
            <person name="Moest M."/>
            <person name="Warren A I."/>
            <person name="Generalovic N T."/>
            <person name="Byers J.R.P. K."/>
            <person name="Montejo-Kovacevich G."/>
            <person name="Yen C E."/>
        </authorList>
    </citation>
    <scope>NUCLEOTIDE SEQUENCE [LARGE SCALE GENOMIC DNA]</scope>
</reference>
<dbReference type="PANTHER" id="PTHR14119">
    <property type="entry name" value="HYDROLASE"/>
    <property type="match status" value="1"/>
</dbReference>
<dbReference type="FunFam" id="3.40.50.850:FF:000001">
    <property type="entry name" value="Isochorismatase domain-containing protein 1"/>
    <property type="match status" value="1"/>
</dbReference>
<organism evidence="4 5">
    <name type="scientific">Hermetia illucens</name>
    <name type="common">Black soldier fly</name>
    <dbReference type="NCBI Taxonomy" id="343691"/>
    <lineage>
        <taxon>Eukaryota</taxon>
        <taxon>Metazoa</taxon>
        <taxon>Ecdysozoa</taxon>
        <taxon>Arthropoda</taxon>
        <taxon>Hexapoda</taxon>
        <taxon>Insecta</taxon>
        <taxon>Pterygota</taxon>
        <taxon>Neoptera</taxon>
        <taxon>Endopterygota</taxon>
        <taxon>Diptera</taxon>
        <taxon>Brachycera</taxon>
        <taxon>Stratiomyomorpha</taxon>
        <taxon>Stratiomyidae</taxon>
        <taxon>Hermetiinae</taxon>
        <taxon>Hermetia</taxon>
    </lineage>
</organism>
<gene>
    <name evidence="4" type="ORF">HERILL_LOCUS6976</name>
</gene>
<proteinExistence type="inferred from homology"/>
<dbReference type="PANTHER" id="PTHR14119:SF17">
    <property type="entry name" value="ISOCHORISMATASE DOMAIN-CONTAINING PROTEIN 1"/>
    <property type="match status" value="1"/>
</dbReference>
<feature type="domain" description="Isochorismatase-like" evidence="3">
    <location>
        <begin position="16"/>
        <end position="164"/>
    </location>
</feature>
<evidence type="ECO:0000256" key="1">
    <source>
        <dbReference type="ARBA" id="ARBA00006336"/>
    </source>
</evidence>
<dbReference type="OMA" id="QAGCVIT"/>
<dbReference type="InParanoid" id="A0A7R8YVQ9"/>
<evidence type="ECO:0000313" key="4">
    <source>
        <dbReference type="EMBL" id="CAD7084060.1"/>
    </source>
</evidence>
<evidence type="ECO:0000259" key="3">
    <source>
        <dbReference type="Pfam" id="PF00857"/>
    </source>
</evidence>
<dbReference type="OrthoDB" id="269496at2759"/>
<dbReference type="EMBL" id="LR899011">
    <property type="protein sequence ID" value="CAD7084060.1"/>
    <property type="molecule type" value="Genomic_DNA"/>
</dbReference>
<dbReference type="Proteomes" id="UP000594454">
    <property type="component" value="Chromosome 3"/>
</dbReference>
<evidence type="ECO:0000256" key="2">
    <source>
        <dbReference type="ARBA" id="ARBA00040688"/>
    </source>
</evidence>
<keyword evidence="5" id="KW-1185">Reference proteome</keyword>
<dbReference type="Gene3D" id="3.40.50.850">
    <property type="entry name" value="Isochorismatase-like"/>
    <property type="match status" value="1"/>
</dbReference>
<dbReference type="Pfam" id="PF00857">
    <property type="entry name" value="Isochorismatase"/>
    <property type="match status" value="1"/>
</dbReference>
<dbReference type="AlphaFoldDB" id="A0A7R8YVQ9"/>
<sequence length="199" mass="22566">MVRQLSRLGYLEPHRTLFLLCDIQEKFRPAMKYFEPMVKNTNKLLNAGKTLKIPLIATEQYPEKLGRLVKELDVSHACGVFPKTQFSMALPEIMSKINEMGKLESIVLFGLETHVCVEQTAADFVSHGFNVHVVADCCASRLIEDRNLAFDRLRKIGCYITTSETVIFKLLRDKNHPAFNEIRKLVSEPSADVGLLAKL</sequence>
<dbReference type="InterPro" id="IPR036380">
    <property type="entry name" value="Isochorismatase-like_sf"/>
</dbReference>